<sequence length="263" mass="29142">MKLTANLSLLYTELPFLSRFAAARKDGFDAVEIQFPYDTPIADIQRALVESNLRCVLINVSAGDLMAGGEGLAAIPGKTAEFAAALVECQAYARALKVKCVNVLPGRCFDANKRASYLATFQNNLLETARHLAPFGIITTFEAINTQDMPDFLISTGEQMLRVLEEVNHPSIKMQFDIYHMAVMGENIPTFIKHYATDIGHIQFADTPGRHEPGTGNLDFNEIFCAIEESEYDGWIGAEYRPSRPNTSVTMAWKKKLPALECV</sequence>
<dbReference type="PANTHER" id="PTHR43489">
    <property type="entry name" value="ISOMERASE"/>
    <property type="match status" value="1"/>
</dbReference>
<dbReference type="Gene3D" id="3.20.20.150">
    <property type="entry name" value="Divalent-metal-dependent TIM barrel enzymes"/>
    <property type="match status" value="1"/>
</dbReference>
<keyword evidence="3" id="KW-0670">Pyruvate</keyword>
<dbReference type="InterPro" id="IPR036237">
    <property type="entry name" value="Xyl_isomerase-like_sf"/>
</dbReference>
<feature type="domain" description="Xylose isomerase-like TIM barrel" evidence="2">
    <location>
        <begin position="20"/>
        <end position="253"/>
    </location>
</feature>
<gene>
    <name evidence="3" type="ORF">MGWOODY_Tha650</name>
</gene>
<proteinExistence type="predicted"/>
<dbReference type="GO" id="GO:0046487">
    <property type="term" value="P:glyoxylate metabolic process"/>
    <property type="evidence" value="ECO:0007669"/>
    <property type="project" value="TreeGrafter"/>
</dbReference>
<dbReference type="PANTHER" id="PTHR43489:SF6">
    <property type="entry name" value="HYDROXYPYRUVATE ISOMERASE-RELATED"/>
    <property type="match status" value="1"/>
</dbReference>
<dbReference type="InterPro" id="IPR026040">
    <property type="entry name" value="HyI-like"/>
</dbReference>
<evidence type="ECO:0000256" key="1">
    <source>
        <dbReference type="ARBA" id="ARBA00023235"/>
    </source>
</evidence>
<accession>A0A160TBC2</accession>
<dbReference type="SUPFAM" id="SSF51658">
    <property type="entry name" value="Xylose isomerase-like"/>
    <property type="match status" value="1"/>
</dbReference>
<keyword evidence="1 3" id="KW-0413">Isomerase</keyword>
<evidence type="ECO:0000259" key="2">
    <source>
        <dbReference type="Pfam" id="PF01261"/>
    </source>
</evidence>
<dbReference type="InterPro" id="IPR013022">
    <property type="entry name" value="Xyl_isomerase-like_TIM-brl"/>
</dbReference>
<dbReference type="GO" id="GO:0008903">
    <property type="term" value="F:hydroxypyruvate isomerase activity"/>
    <property type="evidence" value="ECO:0007669"/>
    <property type="project" value="UniProtKB-EC"/>
</dbReference>
<organism evidence="3">
    <name type="scientific">hydrothermal vent metagenome</name>
    <dbReference type="NCBI Taxonomy" id="652676"/>
    <lineage>
        <taxon>unclassified sequences</taxon>
        <taxon>metagenomes</taxon>
        <taxon>ecological metagenomes</taxon>
    </lineage>
</organism>
<dbReference type="InterPro" id="IPR050417">
    <property type="entry name" value="Sugar_Epim/Isomerase"/>
</dbReference>
<evidence type="ECO:0000313" key="3">
    <source>
        <dbReference type="EMBL" id="CUS41091.1"/>
    </source>
</evidence>
<protein>
    <submittedName>
        <fullName evidence="3">Hydroxypyruvate isomerase</fullName>
        <ecNumber evidence="3">5.3.1.22</ecNumber>
    </submittedName>
</protein>
<reference evidence="3" key="1">
    <citation type="submission" date="2015-10" db="EMBL/GenBank/DDBJ databases">
        <authorList>
            <person name="Gilbert D.G."/>
        </authorList>
    </citation>
    <scope>NUCLEOTIDE SEQUENCE</scope>
</reference>
<dbReference type="AlphaFoldDB" id="A0A160TBC2"/>
<dbReference type="EC" id="5.3.1.22" evidence="3"/>
<dbReference type="EMBL" id="CZQC01000036">
    <property type="protein sequence ID" value="CUS41091.1"/>
    <property type="molecule type" value="Genomic_DNA"/>
</dbReference>
<dbReference type="PIRSF" id="PIRSF006241">
    <property type="entry name" value="HyI"/>
    <property type="match status" value="1"/>
</dbReference>
<dbReference type="Pfam" id="PF01261">
    <property type="entry name" value="AP_endonuc_2"/>
    <property type="match status" value="1"/>
</dbReference>
<name>A0A160TBC2_9ZZZZ</name>